<dbReference type="EMBL" id="QOVK01000003">
    <property type="protein sequence ID" value="RXG25234.1"/>
    <property type="molecule type" value="Genomic_DNA"/>
</dbReference>
<protein>
    <recommendedName>
        <fullName evidence="8">Pirin family protein</fullName>
    </recommendedName>
</protein>
<sequence>MSNTGLIIEERSRDIGDFLVGRLLPFRKKRMVGPFIFIDHMGPDQLGPNDYMDVDQHPHIGLSTLTYLLEGELIHEDSIGTYQRIKPGSVNWMVAGKGVTHTERTPNDFRNGNTFTMHGYQIWVALPKMLEFTEPAFHHIDAEVLPQWRENNAHYKLIAGKGYGKISPVPVHSDLFMIEIIAEEDHKLDIEDNLFGEVGVTIVSGAVEACGEIIKEGNMLVSKTNEVCKLKILKGAHIFLFGGKPFEEERHIYWNFVATSKARLEEAKTQWKNHEFPKVEGDDTYVPLPS</sequence>
<comment type="cofactor">
    <cofactor evidence="2">
        <name>Fe cation</name>
        <dbReference type="ChEBI" id="CHEBI:24875"/>
    </cofactor>
    <text evidence="2">Binds 1 Fe cation per subunit.</text>
</comment>
<dbReference type="Gene3D" id="2.60.120.10">
    <property type="entry name" value="Jelly Rolls"/>
    <property type="match status" value="2"/>
</dbReference>
<proteinExistence type="inferred from homology"/>
<evidence type="ECO:0000313" key="6">
    <source>
        <dbReference type="EMBL" id="RXG25234.1"/>
    </source>
</evidence>
<dbReference type="PIRSF" id="PIRSF006232">
    <property type="entry name" value="Pirin"/>
    <property type="match status" value="1"/>
</dbReference>
<feature type="binding site" evidence="2">
    <location>
        <position position="103"/>
    </location>
    <ligand>
        <name>Fe cation</name>
        <dbReference type="ChEBI" id="CHEBI:24875"/>
    </ligand>
</feature>
<keyword evidence="7" id="KW-1185">Reference proteome</keyword>
<dbReference type="InterPro" id="IPR011051">
    <property type="entry name" value="RmlC_Cupin_sf"/>
</dbReference>
<feature type="binding site" evidence="2">
    <location>
        <position position="57"/>
    </location>
    <ligand>
        <name>Fe cation</name>
        <dbReference type="ChEBI" id="CHEBI:24875"/>
    </ligand>
</feature>
<dbReference type="PANTHER" id="PTHR13903:SF8">
    <property type="entry name" value="PIRIN"/>
    <property type="match status" value="1"/>
</dbReference>
<dbReference type="Proteomes" id="UP000289859">
    <property type="component" value="Unassembled WGS sequence"/>
</dbReference>
<organism evidence="6 7">
    <name type="scientific">Leeuwenhoekiella polynyae</name>
    <dbReference type="NCBI Taxonomy" id="1550906"/>
    <lineage>
        <taxon>Bacteria</taxon>
        <taxon>Pseudomonadati</taxon>
        <taxon>Bacteroidota</taxon>
        <taxon>Flavobacteriia</taxon>
        <taxon>Flavobacteriales</taxon>
        <taxon>Flavobacteriaceae</taxon>
        <taxon>Leeuwenhoekiella</taxon>
    </lineage>
</organism>
<feature type="binding site" evidence="2">
    <location>
        <position position="101"/>
    </location>
    <ligand>
        <name>Fe cation</name>
        <dbReference type="ChEBI" id="CHEBI:24875"/>
    </ligand>
</feature>
<name>A0A4Q0PEC5_9FLAO</name>
<evidence type="ECO:0000256" key="1">
    <source>
        <dbReference type="ARBA" id="ARBA00008416"/>
    </source>
</evidence>
<feature type="domain" description="Pirin C-terminal" evidence="5">
    <location>
        <begin position="187"/>
        <end position="276"/>
    </location>
</feature>
<keyword evidence="2" id="KW-0479">Metal-binding</keyword>
<dbReference type="InterPro" id="IPR003829">
    <property type="entry name" value="Pirin_N_dom"/>
</dbReference>
<evidence type="ECO:0000259" key="5">
    <source>
        <dbReference type="Pfam" id="PF05726"/>
    </source>
</evidence>
<dbReference type="Pfam" id="PF05726">
    <property type="entry name" value="Pirin_C"/>
    <property type="match status" value="1"/>
</dbReference>
<dbReference type="OrthoDB" id="321327at2"/>
<evidence type="ECO:0000313" key="7">
    <source>
        <dbReference type="Proteomes" id="UP000289859"/>
    </source>
</evidence>
<evidence type="ECO:0000256" key="2">
    <source>
        <dbReference type="PIRSR" id="PIRSR006232-1"/>
    </source>
</evidence>
<dbReference type="AlphaFoldDB" id="A0A4Q0PEC5"/>
<feature type="domain" description="Pirin N-terminal" evidence="4">
    <location>
        <begin position="27"/>
        <end position="124"/>
    </location>
</feature>
<dbReference type="RefSeq" id="WP_128764762.1">
    <property type="nucleotide sequence ID" value="NZ_JBHUOO010000048.1"/>
</dbReference>
<reference evidence="6 7" key="1">
    <citation type="submission" date="2018-07" db="EMBL/GenBank/DDBJ databases">
        <title>Leeuwenhoekiella genomics.</title>
        <authorList>
            <person name="Tahon G."/>
            <person name="Willems A."/>
        </authorList>
    </citation>
    <scope>NUCLEOTIDE SEQUENCE [LARGE SCALE GENOMIC DNA]</scope>
    <source>
        <strain evidence="6 7">LMG 29608</strain>
    </source>
</reference>
<dbReference type="Pfam" id="PF02678">
    <property type="entry name" value="Pirin"/>
    <property type="match status" value="1"/>
</dbReference>
<dbReference type="InterPro" id="IPR012093">
    <property type="entry name" value="Pirin"/>
</dbReference>
<keyword evidence="2" id="KW-0408">Iron</keyword>
<dbReference type="InterPro" id="IPR014710">
    <property type="entry name" value="RmlC-like_jellyroll"/>
</dbReference>
<dbReference type="InterPro" id="IPR008778">
    <property type="entry name" value="Pirin_C_dom"/>
</dbReference>
<dbReference type="GO" id="GO:0046872">
    <property type="term" value="F:metal ion binding"/>
    <property type="evidence" value="ECO:0007669"/>
    <property type="project" value="UniProtKB-KW"/>
</dbReference>
<dbReference type="CDD" id="cd02909">
    <property type="entry name" value="cupin_pirin_N"/>
    <property type="match status" value="1"/>
</dbReference>
<dbReference type="SUPFAM" id="SSF51182">
    <property type="entry name" value="RmlC-like cupins"/>
    <property type="match status" value="1"/>
</dbReference>
<gene>
    <name evidence="6" type="ORF">DSM02_1204</name>
</gene>
<feature type="binding site" evidence="2">
    <location>
        <position position="59"/>
    </location>
    <ligand>
        <name>Fe cation</name>
        <dbReference type="ChEBI" id="CHEBI:24875"/>
    </ligand>
</feature>
<comment type="similarity">
    <text evidence="1 3">Belongs to the pirin family.</text>
</comment>
<comment type="caution">
    <text evidence="6">The sequence shown here is derived from an EMBL/GenBank/DDBJ whole genome shotgun (WGS) entry which is preliminary data.</text>
</comment>
<evidence type="ECO:0008006" key="8">
    <source>
        <dbReference type="Google" id="ProtNLM"/>
    </source>
</evidence>
<evidence type="ECO:0000259" key="4">
    <source>
        <dbReference type="Pfam" id="PF02678"/>
    </source>
</evidence>
<dbReference type="PANTHER" id="PTHR13903">
    <property type="entry name" value="PIRIN-RELATED"/>
    <property type="match status" value="1"/>
</dbReference>
<evidence type="ECO:0000256" key="3">
    <source>
        <dbReference type="RuleBase" id="RU003457"/>
    </source>
</evidence>
<accession>A0A4Q0PEC5</accession>